<name>A0A5C1AE76_9BACT</name>
<dbReference type="KEGG" id="lrs:PX52LOC_04531"/>
<feature type="transmembrane region" description="Helical" evidence="2">
    <location>
        <begin position="69"/>
        <end position="89"/>
    </location>
</feature>
<evidence type="ECO:0000313" key="4">
    <source>
        <dbReference type="Proteomes" id="UP000324974"/>
    </source>
</evidence>
<evidence type="ECO:0000313" key="3">
    <source>
        <dbReference type="EMBL" id="QEL17541.1"/>
    </source>
</evidence>
<keyword evidence="2" id="KW-0472">Membrane</keyword>
<accession>A0A5C1AE76</accession>
<proteinExistence type="predicted"/>
<dbReference type="Proteomes" id="UP000324974">
    <property type="component" value="Chromosome"/>
</dbReference>
<evidence type="ECO:0000256" key="2">
    <source>
        <dbReference type="SAM" id="Phobius"/>
    </source>
</evidence>
<reference evidence="4" key="1">
    <citation type="submission" date="2019-08" db="EMBL/GenBank/DDBJ databases">
        <title>Limnoglobus roseus gen. nov., sp. nov., a novel freshwater planctomycete with a giant genome from the family Gemmataceae.</title>
        <authorList>
            <person name="Kulichevskaya I.S."/>
            <person name="Naumoff D.G."/>
            <person name="Miroshnikov K."/>
            <person name="Ivanova A."/>
            <person name="Philippov D.A."/>
            <person name="Hakobyan A."/>
            <person name="Rijpstra I.C."/>
            <person name="Sinninghe Damste J.S."/>
            <person name="Liesack W."/>
            <person name="Dedysh S.N."/>
        </authorList>
    </citation>
    <scope>NUCLEOTIDE SEQUENCE [LARGE SCALE GENOMIC DNA]</scope>
    <source>
        <strain evidence="4">PX52</strain>
    </source>
</reference>
<keyword evidence="2" id="KW-0812">Transmembrane</keyword>
<dbReference type="OrthoDB" id="9809663at2"/>
<feature type="transmembrane region" description="Helical" evidence="2">
    <location>
        <begin position="95"/>
        <end position="113"/>
    </location>
</feature>
<dbReference type="EMBL" id="CP042425">
    <property type="protein sequence ID" value="QEL17541.1"/>
    <property type="molecule type" value="Genomic_DNA"/>
</dbReference>
<protein>
    <submittedName>
        <fullName evidence="3">Uncharacterized protein</fullName>
    </submittedName>
</protein>
<keyword evidence="4" id="KW-1185">Reference proteome</keyword>
<feature type="coiled-coil region" evidence="1">
    <location>
        <begin position="149"/>
        <end position="178"/>
    </location>
</feature>
<evidence type="ECO:0000256" key="1">
    <source>
        <dbReference type="SAM" id="Coils"/>
    </source>
</evidence>
<keyword evidence="2" id="KW-1133">Transmembrane helix</keyword>
<keyword evidence="1" id="KW-0175">Coiled coil</keyword>
<dbReference type="AlphaFoldDB" id="A0A5C1AE76"/>
<sequence>MSPVSATPCPQCGEPVLYDPDSLARQAGCGACGKVVRLTETSPVAGPGQMNFTVNGRPVSLAGFRPSPLAVVAIVLAVATGVALAVVFAALALGLVLAAAALMLAAAVVGRVGRALSRGRGGNDTRLRLPVIVVGLLFAVGCSDRDPARKELAAAQADAAAEKQNAEVERRVKEELAKRDSAPKKVAIAPQPDPPARIYTFEEAWAEAKEISTKINSQEPAKTEEAFNRLGKLDQGAARALHMNAREMYPHCIVDPETETAR</sequence>
<dbReference type="RefSeq" id="WP_149112134.1">
    <property type="nucleotide sequence ID" value="NZ_CP042425.1"/>
</dbReference>
<gene>
    <name evidence="3" type="ORF">PX52LOC_04531</name>
</gene>
<organism evidence="3 4">
    <name type="scientific">Limnoglobus roseus</name>
    <dbReference type="NCBI Taxonomy" id="2598579"/>
    <lineage>
        <taxon>Bacteria</taxon>
        <taxon>Pseudomonadati</taxon>
        <taxon>Planctomycetota</taxon>
        <taxon>Planctomycetia</taxon>
        <taxon>Gemmatales</taxon>
        <taxon>Gemmataceae</taxon>
        <taxon>Limnoglobus</taxon>
    </lineage>
</organism>